<keyword evidence="1" id="KW-0732">Signal</keyword>
<feature type="chain" id="PRO_5021923471" description="DUF4105 domain-containing protein" evidence="1">
    <location>
        <begin position="20"/>
        <end position="591"/>
    </location>
</feature>
<protein>
    <recommendedName>
        <fullName evidence="4">DUF4105 domain-containing protein</fullName>
    </recommendedName>
</protein>
<name>A0A518BMF7_9BACT</name>
<dbReference type="Proteomes" id="UP000316921">
    <property type="component" value="Chromosome"/>
</dbReference>
<sequence length="591" mass="64098" precursor="true">MLAAAMALWAPGLVLWAQAAADLEGASWQRAPEVGFIHVEGNVDAAAGGHAGLRVGPHVYHFMQTGGGTLRLSRVEWPAFRHVYAGLKNRSLHLYYLDLDAEDARRIAASAAGVWIEQELERERISQLAQDAAWWQALATGDSPPPLECAGLLAGPQAPSSAEGIALRATLRARLGEDFAAKRLDWLEAVIDQVSGAEQSLLSLRERCTEREVVLALQRAAPLADAVLVDVSPAQPLTPAERSSLELFRDQQSDRVVALWSSSRPDRGRALAVAAARHHAASRSLVEGRLLTLDGFPDSAQLVRPDADEARLAYAPLERRAREGLAAMRAGILDGGLPTELDFGRLEEAATRCREAERGAAGEPVRVCAGRLLPSRGRATSLPIHVDTERALASAASCQDQWEAADAAWRGRHGYALLSRNCATELVDLLQAAFPDGDQARLALGGSLDAGEGFAFVPWVLARQIRTEIRVREVQLVPSQRRAALDQLARAGAGRWELVREGSPLTSKLYTPRAEDGWFLFFTDDTVWNRPLCGVLNLTYGLARSVVGLFALPFDGGEEASASLHGAFYSLPELVFWNVRKGTYDSVEAMR</sequence>
<reference evidence="2 3" key="1">
    <citation type="submission" date="2019-02" db="EMBL/GenBank/DDBJ databases">
        <title>Deep-cultivation of Planctomycetes and their phenomic and genomic characterization uncovers novel biology.</title>
        <authorList>
            <person name="Wiegand S."/>
            <person name="Jogler M."/>
            <person name="Boedeker C."/>
            <person name="Pinto D."/>
            <person name="Vollmers J."/>
            <person name="Rivas-Marin E."/>
            <person name="Kohn T."/>
            <person name="Peeters S.H."/>
            <person name="Heuer A."/>
            <person name="Rast P."/>
            <person name="Oberbeckmann S."/>
            <person name="Bunk B."/>
            <person name="Jeske O."/>
            <person name="Meyerdierks A."/>
            <person name="Storesund J.E."/>
            <person name="Kallscheuer N."/>
            <person name="Luecker S."/>
            <person name="Lage O.M."/>
            <person name="Pohl T."/>
            <person name="Merkel B.J."/>
            <person name="Hornburger P."/>
            <person name="Mueller R.-W."/>
            <person name="Bruemmer F."/>
            <person name="Labrenz M."/>
            <person name="Spormann A.M."/>
            <person name="Op den Camp H."/>
            <person name="Overmann J."/>
            <person name="Amann R."/>
            <person name="Jetten M.S.M."/>
            <person name="Mascher T."/>
            <person name="Medema M.H."/>
            <person name="Devos D.P."/>
            <person name="Kaster A.-K."/>
            <person name="Ovreas L."/>
            <person name="Rohde M."/>
            <person name="Galperin M.Y."/>
            <person name="Jogler C."/>
        </authorList>
    </citation>
    <scope>NUCLEOTIDE SEQUENCE [LARGE SCALE GENOMIC DNA]</scope>
    <source>
        <strain evidence="2 3">Pla133</strain>
    </source>
</reference>
<gene>
    <name evidence="2" type="ORF">Pla133_32660</name>
</gene>
<evidence type="ECO:0000313" key="3">
    <source>
        <dbReference type="Proteomes" id="UP000316921"/>
    </source>
</evidence>
<dbReference type="KEGG" id="pbap:Pla133_32660"/>
<evidence type="ECO:0000256" key="1">
    <source>
        <dbReference type="SAM" id="SignalP"/>
    </source>
</evidence>
<proteinExistence type="predicted"/>
<evidence type="ECO:0008006" key="4">
    <source>
        <dbReference type="Google" id="ProtNLM"/>
    </source>
</evidence>
<dbReference type="RefSeq" id="WP_145066960.1">
    <property type="nucleotide sequence ID" value="NZ_CP036287.1"/>
</dbReference>
<dbReference type="AlphaFoldDB" id="A0A518BMF7"/>
<feature type="signal peptide" evidence="1">
    <location>
        <begin position="1"/>
        <end position="19"/>
    </location>
</feature>
<keyword evidence="3" id="KW-1185">Reference proteome</keyword>
<organism evidence="2 3">
    <name type="scientific">Engelhardtia mirabilis</name>
    <dbReference type="NCBI Taxonomy" id="2528011"/>
    <lineage>
        <taxon>Bacteria</taxon>
        <taxon>Pseudomonadati</taxon>
        <taxon>Planctomycetota</taxon>
        <taxon>Planctomycetia</taxon>
        <taxon>Planctomycetia incertae sedis</taxon>
        <taxon>Engelhardtia</taxon>
    </lineage>
</organism>
<evidence type="ECO:0000313" key="2">
    <source>
        <dbReference type="EMBL" id="QDU68172.1"/>
    </source>
</evidence>
<dbReference type="EMBL" id="CP036287">
    <property type="protein sequence ID" value="QDU68172.1"/>
    <property type="molecule type" value="Genomic_DNA"/>
</dbReference>
<accession>A0A518BMF7</accession>